<comment type="caution">
    <text evidence="2">The sequence shown here is derived from an EMBL/GenBank/DDBJ whole genome shotgun (WGS) entry which is preliminary data.</text>
</comment>
<reference evidence="2 3" key="1">
    <citation type="submission" date="2019-08" db="EMBL/GenBank/DDBJ databases">
        <title>Bradymonadales sp. TMQ2.</title>
        <authorList>
            <person name="Liang Q."/>
        </authorList>
    </citation>
    <scope>NUCLEOTIDE SEQUENCE [LARGE SCALE GENOMIC DNA]</scope>
    <source>
        <strain evidence="2 3">TMQ2</strain>
    </source>
</reference>
<keyword evidence="1" id="KW-0732">Signal</keyword>
<protein>
    <submittedName>
        <fullName evidence="2">Uncharacterized protein</fullName>
    </submittedName>
</protein>
<proteinExistence type="predicted"/>
<sequence length="293" mass="32366">MIFAYKRTKAFCLLVACMGLSLSHAAGCGSVDSSSNYDICDGSSDLRLVYRSIGSGLLSSEGRLMSEHGHDFLMIDGECNYWSYEASGYMAPVVSGSLTAEQAAAISADLSVGDWDDYDDGHYQQPEHTHASRSSFWSPDSSFSCSGDCTRRFGNQDATEIRENARHWMQELNENGESNPQAFRLIVIEAIRDFHIDVPPAPAGFDPQLYLFGEDEYARYCEGDSRYVTGEAVVELARLREDFMNGVYGSGFPGMALEGEDGKIFEVFLRDALPQEGEDGLIRALNEDDDHCP</sequence>
<dbReference type="RefSeq" id="WP_146973997.1">
    <property type="nucleotide sequence ID" value="NZ_VOSL01000039.1"/>
</dbReference>
<evidence type="ECO:0000256" key="1">
    <source>
        <dbReference type="SAM" id="SignalP"/>
    </source>
</evidence>
<dbReference type="AlphaFoldDB" id="A0A5C6XDQ3"/>
<organism evidence="2 3">
    <name type="scientific">Lujinxingia vulgaris</name>
    <dbReference type="NCBI Taxonomy" id="2600176"/>
    <lineage>
        <taxon>Bacteria</taxon>
        <taxon>Deltaproteobacteria</taxon>
        <taxon>Bradymonadales</taxon>
        <taxon>Lujinxingiaceae</taxon>
        <taxon>Lujinxingia</taxon>
    </lineage>
</organism>
<dbReference type="Proteomes" id="UP000321046">
    <property type="component" value="Unassembled WGS sequence"/>
</dbReference>
<name>A0A5C6XDQ3_9DELT</name>
<evidence type="ECO:0000313" key="3">
    <source>
        <dbReference type="Proteomes" id="UP000321046"/>
    </source>
</evidence>
<dbReference type="EMBL" id="VOSL01000039">
    <property type="protein sequence ID" value="TXD37911.1"/>
    <property type="molecule type" value="Genomic_DNA"/>
</dbReference>
<feature type="chain" id="PRO_5023099899" evidence="1">
    <location>
        <begin position="26"/>
        <end position="293"/>
    </location>
</feature>
<feature type="signal peptide" evidence="1">
    <location>
        <begin position="1"/>
        <end position="25"/>
    </location>
</feature>
<gene>
    <name evidence="2" type="ORF">FRC96_08090</name>
</gene>
<accession>A0A5C6XDQ3</accession>
<dbReference type="OrthoDB" id="9819393at2"/>
<evidence type="ECO:0000313" key="2">
    <source>
        <dbReference type="EMBL" id="TXD37911.1"/>
    </source>
</evidence>